<keyword evidence="5 9" id="KW-0812">Transmembrane</keyword>
<evidence type="ECO:0000256" key="4">
    <source>
        <dbReference type="ARBA" id="ARBA00022597"/>
    </source>
</evidence>
<evidence type="ECO:0000256" key="6">
    <source>
        <dbReference type="ARBA" id="ARBA00022989"/>
    </source>
</evidence>
<dbReference type="PANTHER" id="PTHR48021:SF1">
    <property type="entry name" value="GH07001P-RELATED"/>
    <property type="match status" value="1"/>
</dbReference>
<dbReference type="InterPro" id="IPR005828">
    <property type="entry name" value="MFS_sugar_transport-like"/>
</dbReference>
<evidence type="ECO:0000256" key="7">
    <source>
        <dbReference type="ARBA" id="ARBA00023136"/>
    </source>
</evidence>
<dbReference type="Pfam" id="PF00083">
    <property type="entry name" value="Sugar_tr"/>
    <property type="match status" value="1"/>
</dbReference>
<keyword evidence="12" id="KW-1185">Reference proteome</keyword>
<comment type="caution">
    <text evidence="11">The sequence shown here is derived from an EMBL/GenBank/DDBJ whole genome shotgun (WGS) entry which is preliminary data.</text>
</comment>
<feature type="non-terminal residue" evidence="11">
    <location>
        <position position="528"/>
    </location>
</feature>
<feature type="region of interest" description="Disordered" evidence="8">
    <location>
        <begin position="1"/>
        <end position="20"/>
    </location>
</feature>
<feature type="transmembrane region" description="Helical" evidence="9">
    <location>
        <begin position="84"/>
        <end position="106"/>
    </location>
</feature>
<dbReference type="GO" id="GO:0022857">
    <property type="term" value="F:transmembrane transporter activity"/>
    <property type="evidence" value="ECO:0007669"/>
    <property type="project" value="InterPro"/>
</dbReference>
<evidence type="ECO:0000256" key="8">
    <source>
        <dbReference type="SAM" id="MobiDB-lite"/>
    </source>
</evidence>
<evidence type="ECO:0000313" key="12">
    <source>
        <dbReference type="Proteomes" id="UP001497623"/>
    </source>
</evidence>
<dbReference type="AlphaFoldDB" id="A0AAV2RNV6"/>
<feature type="transmembrane region" description="Helical" evidence="9">
    <location>
        <begin position="242"/>
        <end position="261"/>
    </location>
</feature>
<keyword evidence="6 9" id="KW-1133">Transmembrane helix</keyword>
<gene>
    <name evidence="11" type="ORF">MNOR_LOCUS26917</name>
</gene>
<dbReference type="InterPro" id="IPR050549">
    <property type="entry name" value="MFS_Trehalose_Transporter"/>
</dbReference>
<evidence type="ECO:0000259" key="10">
    <source>
        <dbReference type="PROSITE" id="PS50850"/>
    </source>
</evidence>
<dbReference type="InterPro" id="IPR036259">
    <property type="entry name" value="MFS_trans_sf"/>
</dbReference>
<feature type="transmembrane region" description="Helical" evidence="9">
    <location>
        <begin position="179"/>
        <end position="202"/>
    </location>
</feature>
<feature type="transmembrane region" description="Helical" evidence="9">
    <location>
        <begin position="326"/>
        <end position="348"/>
    </location>
</feature>
<keyword evidence="2" id="KW-0813">Transport</keyword>
<feature type="transmembrane region" description="Helical" evidence="9">
    <location>
        <begin position="492"/>
        <end position="511"/>
    </location>
</feature>
<feature type="transmembrane region" description="Helical" evidence="9">
    <location>
        <begin position="360"/>
        <end position="384"/>
    </location>
</feature>
<dbReference type="Gene3D" id="1.20.1250.20">
    <property type="entry name" value="MFS general substrate transporter like domains"/>
    <property type="match status" value="1"/>
</dbReference>
<keyword evidence="7 9" id="KW-0472">Membrane</keyword>
<evidence type="ECO:0000256" key="2">
    <source>
        <dbReference type="ARBA" id="ARBA00022448"/>
    </source>
</evidence>
<dbReference type="PROSITE" id="PS50850">
    <property type="entry name" value="MFS"/>
    <property type="match status" value="1"/>
</dbReference>
<reference evidence="11 12" key="1">
    <citation type="submission" date="2024-05" db="EMBL/GenBank/DDBJ databases">
        <authorList>
            <person name="Wallberg A."/>
        </authorList>
    </citation>
    <scope>NUCLEOTIDE SEQUENCE [LARGE SCALE GENOMIC DNA]</scope>
</reference>
<evidence type="ECO:0000313" key="11">
    <source>
        <dbReference type="EMBL" id="CAL4131881.1"/>
    </source>
</evidence>
<sequence length="528" mass="57841">MTLDNVRRLPTASLDGAGTDDHQQDAAVLLQASQQKQCQEELSPLILLPQVNSGDNINNVNVEIIPHQNKKVNVEQKPSLLPQFAGAMTAALVQLGLGAVVAIAGVTIPRLTDPNSDDFILKTHQVALYVSLVGLGAMAGCFVSSVVQVSLGQRRTMLGFLPAELASWLLMSFTQSVELLLLARFLLGFFVGAMGAAAYTYAVEISHKSNRGGLVSTVDLVRQIGMLLTYCLGYLPLTWREMALILGCLSTIIPFIFLLFLPDSPRYLAFRQETDKARKSLQTFRGKNFDVDPELQDILEQLKNAGSKGTVKDQVYQMVKPENLKIFILLLFINFLGQFTGNFVVINFTVNIFQSANTNIDPYVCSIIIGVVRVLGTVVYLCIIDRLGRKVVLISSFLVLAVSGAIFGGYFFLQHQGTDISNLGWLPLTCLVIFSFFTCIGHPVVTIIRGELLPTSFRSLGFNLLTATLFLGVFAVSQTYPLLVLSIGVHGAFWLYSCCSIVVVTIIGIFVPETKGKSLEEIGMERKK</sequence>
<feature type="transmembrane region" description="Helical" evidence="9">
    <location>
        <begin position="425"/>
        <end position="448"/>
    </location>
</feature>
<dbReference type="EMBL" id="CAXKWB010027552">
    <property type="protein sequence ID" value="CAL4131881.1"/>
    <property type="molecule type" value="Genomic_DNA"/>
</dbReference>
<organism evidence="11 12">
    <name type="scientific">Meganyctiphanes norvegica</name>
    <name type="common">Northern krill</name>
    <name type="synonym">Thysanopoda norvegica</name>
    <dbReference type="NCBI Taxonomy" id="48144"/>
    <lineage>
        <taxon>Eukaryota</taxon>
        <taxon>Metazoa</taxon>
        <taxon>Ecdysozoa</taxon>
        <taxon>Arthropoda</taxon>
        <taxon>Crustacea</taxon>
        <taxon>Multicrustacea</taxon>
        <taxon>Malacostraca</taxon>
        <taxon>Eumalacostraca</taxon>
        <taxon>Eucarida</taxon>
        <taxon>Euphausiacea</taxon>
        <taxon>Euphausiidae</taxon>
        <taxon>Meganyctiphanes</taxon>
    </lineage>
</organism>
<protein>
    <recommendedName>
        <fullName evidence="10">Major facilitator superfamily (MFS) profile domain-containing protein</fullName>
    </recommendedName>
</protein>
<feature type="transmembrane region" description="Helical" evidence="9">
    <location>
        <begin position="391"/>
        <end position="413"/>
    </location>
</feature>
<dbReference type="Proteomes" id="UP001497623">
    <property type="component" value="Unassembled WGS sequence"/>
</dbReference>
<feature type="transmembrane region" description="Helical" evidence="9">
    <location>
        <begin position="460"/>
        <end position="480"/>
    </location>
</feature>
<evidence type="ECO:0000256" key="9">
    <source>
        <dbReference type="SAM" id="Phobius"/>
    </source>
</evidence>
<accession>A0AAV2RNV6</accession>
<feature type="transmembrane region" description="Helical" evidence="9">
    <location>
        <begin position="126"/>
        <end position="149"/>
    </location>
</feature>
<dbReference type="GO" id="GO:0005886">
    <property type="term" value="C:plasma membrane"/>
    <property type="evidence" value="ECO:0007669"/>
    <property type="project" value="UniProtKB-SubCell"/>
</dbReference>
<evidence type="ECO:0000256" key="5">
    <source>
        <dbReference type="ARBA" id="ARBA00022692"/>
    </source>
</evidence>
<feature type="domain" description="Major facilitator superfamily (MFS) profile" evidence="10">
    <location>
        <begin position="84"/>
        <end position="515"/>
    </location>
</feature>
<keyword evidence="3" id="KW-1003">Cell membrane</keyword>
<dbReference type="InterPro" id="IPR020846">
    <property type="entry name" value="MFS_dom"/>
</dbReference>
<dbReference type="PROSITE" id="PS00217">
    <property type="entry name" value="SUGAR_TRANSPORT_2"/>
    <property type="match status" value="1"/>
</dbReference>
<dbReference type="InterPro" id="IPR005829">
    <property type="entry name" value="Sugar_transporter_CS"/>
</dbReference>
<keyword evidence="4" id="KW-0762">Sugar transport</keyword>
<comment type="subcellular location">
    <subcellularLocation>
        <location evidence="1">Cell membrane</location>
        <topology evidence="1">Multi-pass membrane protein</topology>
    </subcellularLocation>
</comment>
<name>A0AAV2RNV6_MEGNR</name>
<proteinExistence type="predicted"/>
<evidence type="ECO:0000256" key="1">
    <source>
        <dbReference type="ARBA" id="ARBA00004651"/>
    </source>
</evidence>
<dbReference type="PANTHER" id="PTHR48021">
    <property type="match status" value="1"/>
</dbReference>
<evidence type="ECO:0000256" key="3">
    <source>
        <dbReference type="ARBA" id="ARBA00022475"/>
    </source>
</evidence>
<dbReference type="SUPFAM" id="SSF103473">
    <property type="entry name" value="MFS general substrate transporter"/>
    <property type="match status" value="1"/>
</dbReference>
<dbReference type="FunFam" id="1.20.1250.20:FF:000218">
    <property type="entry name" value="facilitated trehalose transporter Tret1"/>
    <property type="match status" value="1"/>
</dbReference>